<proteinExistence type="predicted"/>
<feature type="region of interest" description="Disordered" evidence="1">
    <location>
        <begin position="144"/>
        <end position="189"/>
    </location>
</feature>
<gene>
    <name evidence="2" type="ORF">Cadr_000000387</name>
</gene>
<accession>A0A5N4EL48</accession>
<comment type="caution">
    <text evidence="2">The sequence shown here is derived from an EMBL/GenBank/DDBJ whole genome shotgun (WGS) entry which is preliminary data.</text>
</comment>
<dbReference type="EMBL" id="JWIN03000001">
    <property type="protein sequence ID" value="KAB1284221.1"/>
    <property type="molecule type" value="Genomic_DNA"/>
</dbReference>
<evidence type="ECO:0000313" key="2">
    <source>
        <dbReference type="EMBL" id="KAB1284221.1"/>
    </source>
</evidence>
<protein>
    <submittedName>
        <fullName evidence="2">Sterile alpha motif domain-containing protein 7</fullName>
    </submittedName>
</protein>
<reference evidence="2 3" key="1">
    <citation type="journal article" date="2019" name="Mol. Ecol. Resour.">
        <title>Improving Illumina assemblies with Hi-C and long reads: an example with the North African dromedary.</title>
        <authorList>
            <person name="Elbers J.P."/>
            <person name="Rogers M.F."/>
            <person name="Perelman P.L."/>
            <person name="Proskuryakova A.A."/>
            <person name="Serdyukova N.A."/>
            <person name="Johnson W.E."/>
            <person name="Horin P."/>
            <person name="Corander J."/>
            <person name="Murphy D."/>
            <person name="Burger P.A."/>
        </authorList>
    </citation>
    <scope>NUCLEOTIDE SEQUENCE [LARGE SCALE GENOMIC DNA]</scope>
    <source>
        <strain evidence="2">Drom800</strain>
        <tissue evidence="2">Blood</tissue>
    </source>
</reference>
<evidence type="ECO:0000256" key="1">
    <source>
        <dbReference type="SAM" id="MobiDB-lite"/>
    </source>
</evidence>
<sequence>LHQWREILMINPMMAVNPLLTASGQQRIPLVPSPFEPPSVDRYFSPFCKIYCFVFRMEMEMHAIYQQRRIEKVNSKRLVGLGMPFLYGPSTPAGPATYHGRGVLPAGDLHFHRSTLRNLQGNPMVVATSPRFLESWGQKCRRLKRGTGSQKVLDSDTENSKSQVEEKPVGQTHTVPYEEDDYAKDPETDPLSNQKLGEAIEKPATALANTCGELEPGHGKPWGAHGTPLEEKAWADGKEKPSEQVFAACVEKNGVSPPAPRPSLPGTHVLLTIKEDLSLDEDIQKWTVNDVYNFISGLPGCSDYAQVTLSIFLKLGILKYMFFIMSSVKLDFDPREGS</sequence>
<keyword evidence="3" id="KW-1185">Reference proteome</keyword>
<organism evidence="2 3">
    <name type="scientific">Camelus dromedarius</name>
    <name type="common">Dromedary</name>
    <name type="synonym">Arabian camel</name>
    <dbReference type="NCBI Taxonomy" id="9838"/>
    <lineage>
        <taxon>Eukaryota</taxon>
        <taxon>Metazoa</taxon>
        <taxon>Chordata</taxon>
        <taxon>Craniata</taxon>
        <taxon>Vertebrata</taxon>
        <taxon>Euteleostomi</taxon>
        <taxon>Mammalia</taxon>
        <taxon>Eutheria</taxon>
        <taxon>Laurasiatheria</taxon>
        <taxon>Artiodactyla</taxon>
        <taxon>Tylopoda</taxon>
        <taxon>Camelidae</taxon>
        <taxon>Camelus</taxon>
    </lineage>
</organism>
<dbReference type="Proteomes" id="UP000299084">
    <property type="component" value="Unassembled WGS sequence"/>
</dbReference>
<evidence type="ECO:0000313" key="3">
    <source>
        <dbReference type="Proteomes" id="UP000299084"/>
    </source>
</evidence>
<dbReference type="AlphaFoldDB" id="A0A5N4EL48"/>
<feature type="non-terminal residue" evidence="2">
    <location>
        <position position="1"/>
    </location>
</feature>
<name>A0A5N4EL48_CAMDR</name>
<dbReference type="STRING" id="9838.ENSCDRP00005007328"/>